<keyword evidence="2" id="KW-1185">Reference proteome</keyword>
<dbReference type="EMBL" id="JBEFKJ010000036">
    <property type="protein sequence ID" value="KAL2037893.1"/>
    <property type="molecule type" value="Genomic_DNA"/>
</dbReference>
<accession>A0ABR3ZYQ0</accession>
<organism evidence="1 2">
    <name type="scientific">Stereocaulon virgatum</name>
    <dbReference type="NCBI Taxonomy" id="373712"/>
    <lineage>
        <taxon>Eukaryota</taxon>
        <taxon>Fungi</taxon>
        <taxon>Dikarya</taxon>
        <taxon>Ascomycota</taxon>
        <taxon>Pezizomycotina</taxon>
        <taxon>Lecanoromycetes</taxon>
        <taxon>OSLEUM clade</taxon>
        <taxon>Lecanoromycetidae</taxon>
        <taxon>Lecanorales</taxon>
        <taxon>Lecanorineae</taxon>
        <taxon>Stereocaulaceae</taxon>
        <taxon>Stereocaulon</taxon>
    </lineage>
</organism>
<evidence type="ECO:0000313" key="1">
    <source>
        <dbReference type="EMBL" id="KAL2037893.1"/>
    </source>
</evidence>
<proteinExistence type="predicted"/>
<dbReference type="Proteomes" id="UP001590950">
    <property type="component" value="Unassembled WGS sequence"/>
</dbReference>
<evidence type="ECO:0000313" key="2">
    <source>
        <dbReference type="Proteomes" id="UP001590950"/>
    </source>
</evidence>
<reference evidence="1 2" key="1">
    <citation type="submission" date="2024-09" db="EMBL/GenBank/DDBJ databases">
        <title>Rethinking Asexuality: The Enigmatic Case of Functional Sexual Genes in Lepraria (Stereocaulaceae).</title>
        <authorList>
            <person name="Doellman M."/>
            <person name="Sun Y."/>
            <person name="Barcenas-Pena A."/>
            <person name="Lumbsch H.T."/>
            <person name="Grewe F."/>
        </authorList>
    </citation>
    <scope>NUCLEOTIDE SEQUENCE [LARGE SCALE GENOMIC DNA]</scope>
    <source>
        <strain evidence="1 2">Mercado 3170</strain>
    </source>
</reference>
<gene>
    <name evidence="1" type="ORF">N7G274_009368</name>
</gene>
<comment type="caution">
    <text evidence="1">The sequence shown here is derived from an EMBL/GenBank/DDBJ whole genome shotgun (WGS) entry which is preliminary data.</text>
</comment>
<sequence length="145" mass="16798">MIQLKRIRSENESHLGLDSPYTRATNITQEVLNDSFVNVSSPTNSPRTLECCSNRFDNLVDFALKSWHRNGAESSLLLVHILKDRCSYSVCTKSQSLFYGQLQDGLWRHFLYSSWIRSLLNRRPKHSISSRAAIVHSFQLYKHLI</sequence>
<name>A0ABR3ZYQ0_9LECA</name>
<protein>
    <submittedName>
        <fullName evidence="1">Uncharacterized protein</fullName>
    </submittedName>
</protein>